<feature type="compositionally biased region" description="Low complexity" evidence="1">
    <location>
        <begin position="212"/>
        <end position="245"/>
    </location>
</feature>
<feature type="region of interest" description="Disordered" evidence="1">
    <location>
        <begin position="319"/>
        <end position="342"/>
    </location>
</feature>
<evidence type="ECO:0000313" key="4">
    <source>
        <dbReference type="EMBL" id="KAK6531703.1"/>
    </source>
</evidence>
<keyword evidence="2" id="KW-0812">Transmembrane</keyword>
<evidence type="ECO:0000256" key="2">
    <source>
        <dbReference type="SAM" id="Phobius"/>
    </source>
</evidence>
<dbReference type="EMBL" id="JAVHJO010000012">
    <property type="protein sequence ID" value="KAK6531703.1"/>
    <property type="molecule type" value="Genomic_DNA"/>
</dbReference>
<feature type="compositionally biased region" description="Pro residues" evidence="1">
    <location>
        <begin position="320"/>
        <end position="332"/>
    </location>
</feature>
<keyword evidence="2" id="KW-0472">Membrane</keyword>
<reference evidence="4 5" key="1">
    <citation type="submission" date="2019-10" db="EMBL/GenBank/DDBJ databases">
        <authorList>
            <person name="Palmer J.M."/>
        </authorList>
    </citation>
    <scope>NUCLEOTIDE SEQUENCE [LARGE SCALE GENOMIC DNA]</scope>
    <source>
        <strain evidence="4 5">TWF694</strain>
    </source>
</reference>
<proteinExistence type="predicted"/>
<accession>A0AAV9X006</accession>
<keyword evidence="3" id="KW-0732">Signal</keyword>
<protein>
    <submittedName>
        <fullName evidence="4">Uncharacterized protein</fullName>
    </submittedName>
</protein>
<feature type="signal peptide" evidence="3">
    <location>
        <begin position="1"/>
        <end position="31"/>
    </location>
</feature>
<name>A0AAV9X006_9PEZI</name>
<dbReference type="Proteomes" id="UP001365542">
    <property type="component" value="Unassembled WGS sequence"/>
</dbReference>
<evidence type="ECO:0000313" key="5">
    <source>
        <dbReference type="Proteomes" id="UP001365542"/>
    </source>
</evidence>
<keyword evidence="2" id="KW-1133">Transmembrane helix</keyword>
<dbReference type="AlphaFoldDB" id="A0AAV9X006"/>
<organism evidence="4 5">
    <name type="scientific">Orbilia ellipsospora</name>
    <dbReference type="NCBI Taxonomy" id="2528407"/>
    <lineage>
        <taxon>Eukaryota</taxon>
        <taxon>Fungi</taxon>
        <taxon>Dikarya</taxon>
        <taxon>Ascomycota</taxon>
        <taxon>Pezizomycotina</taxon>
        <taxon>Orbiliomycetes</taxon>
        <taxon>Orbiliales</taxon>
        <taxon>Orbiliaceae</taxon>
        <taxon>Orbilia</taxon>
    </lineage>
</organism>
<evidence type="ECO:0000256" key="1">
    <source>
        <dbReference type="SAM" id="MobiDB-lite"/>
    </source>
</evidence>
<sequence length="342" mass="35784">MGCRQLSQTQTTIFSLRSILLWLVLLRIVLATDCFFPNGTQSEDSPCNASGASMCCGPGVACLGNGVCLGGTYINGYWKYTYARGSCTDETWEDSACIRECLDGELSGGWGPLIPCIDDTDEYYCYYQDRDNSGADCGSRDDVFSLSGGNSVVTMIGVAGPTTVTKTTTSTIVSTKTQISTVVSTITRVSTIVVTSFVQTTPTNPNAGGSGSTAAKSGSKTITGNSSEQTSTLTPSSPSTTANTTTMGAAVGSSLGAVIVCMSAYIAYLRRKREQAEKMIPTQPIWQTGQTGLPGTLGPPPLPPPLPPTIMMPNYTIPSAPVPPPPPPPLSPPNYHWSASPG</sequence>
<feature type="chain" id="PRO_5044001610" evidence="3">
    <location>
        <begin position="32"/>
        <end position="342"/>
    </location>
</feature>
<keyword evidence="5" id="KW-1185">Reference proteome</keyword>
<evidence type="ECO:0000256" key="3">
    <source>
        <dbReference type="SAM" id="SignalP"/>
    </source>
</evidence>
<gene>
    <name evidence="4" type="ORF">TWF694_002879</name>
</gene>
<comment type="caution">
    <text evidence="4">The sequence shown here is derived from an EMBL/GenBank/DDBJ whole genome shotgun (WGS) entry which is preliminary data.</text>
</comment>
<feature type="region of interest" description="Disordered" evidence="1">
    <location>
        <begin position="199"/>
        <end position="245"/>
    </location>
</feature>
<feature type="transmembrane region" description="Helical" evidence="2">
    <location>
        <begin position="247"/>
        <end position="269"/>
    </location>
</feature>